<proteinExistence type="inferred from homology"/>
<dbReference type="InterPro" id="IPR034706">
    <property type="entry name" value="CpoB"/>
</dbReference>
<dbReference type="Pfam" id="PF16331">
    <property type="entry name" value="TolA_bind_tri"/>
    <property type="match status" value="1"/>
</dbReference>
<feature type="signal peptide" evidence="1">
    <location>
        <begin position="1"/>
        <end position="20"/>
    </location>
</feature>
<keyword evidence="1" id="KW-0175">Coiled coil</keyword>
<evidence type="ECO:0000256" key="1">
    <source>
        <dbReference type="HAMAP-Rule" id="MF_02066"/>
    </source>
</evidence>
<sequence length="253" mass="27535" precursor="true">MQMRLLSLALLSALALPAQAGLFDDDEARKQIAEVRNQAEAKLTAVNERVDQLDSRSSQKLVEITGQLSELSQQIAQLRGQLEVITFNLQGLQKRQQDLYVDLDTRLRNIEEGKNKPLTASAEAQNAALEAEAASAYEAAYNQYREGKLKPAIEALGSISSKYATSQVAPNALFWLGMAQAQAGSIAAAQLSWRKLVDAYPEHAKSPDALRAIASVQLEKGDKKGAARTLKELTASYPGTEAAKEAEKQLKKL</sequence>
<dbReference type="InterPro" id="IPR032519">
    <property type="entry name" value="YbgF_tri"/>
</dbReference>
<dbReference type="SUPFAM" id="SSF48452">
    <property type="entry name" value="TPR-like"/>
    <property type="match status" value="1"/>
</dbReference>
<accession>A0ABQ5YH78</accession>
<feature type="chain" id="PRO_5044945056" description="Cell division coordinator CpoB" evidence="1">
    <location>
        <begin position="21"/>
        <end position="253"/>
    </location>
</feature>
<keyword evidence="1" id="KW-0132">Cell division</keyword>
<name>A0ABQ5YH78_9NEIS</name>
<evidence type="ECO:0000313" key="4">
    <source>
        <dbReference type="Proteomes" id="UP001156706"/>
    </source>
</evidence>
<dbReference type="Proteomes" id="UP001156706">
    <property type="component" value="Unassembled WGS sequence"/>
</dbReference>
<keyword evidence="4" id="KW-1185">Reference proteome</keyword>
<dbReference type="Gene3D" id="1.20.5.110">
    <property type="match status" value="1"/>
</dbReference>
<dbReference type="InterPro" id="IPR019734">
    <property type="entry name" value="TPR_rpt"/>
</dbReference>
<dbReference type="EMBL" id="BSOG01000001">
    <property type="protein sequence ID" value="GLR12284.1"/>
    <property type="molecule type" value="Genomic_DNA"/>
</dbReference>
<comment type="subcellular location">
    <subcellularLocation>
        <location evidence="1">Periplasm</location>
    </subcellularLocation>
</comment>
<comment type="function">
    <text evidence="1">Mediates coordination of peptidoglycan synthesis and outer membrane constriction during cell division.</text>
</comment>
<keyword evidence="1" id="KW-0574">Periplasm</keyword>
<protein>
    <recommendedName>
        <fullName evidence="1">Cell division coordinator CpoB</fullName>
    </recommendedName>
</protein>
<dbReference type="InterPro" id="IPR011990">
    <property type="entry name" value="TPR-like_helical_dom_sf"/>
</dbReference>
<dbReference type="Pfam" id="PF13174">
    <property type="entry name" value="TPR_6"/>
    <property type="match status" value="2"/>
</dbReference>
<evidence type="ECO:0000259" key="2">
    <source>
        <dbReference type="Pfam" id="PF16331"/>
    </source>
</evidence>
<reference evidence="4" key="1">
    <citation type="journal article" date="2019" name="Int. J. Syst. Evol. Microbiol.">
        <title>The Global Catalogue of Microorganisms (GCM) 10K type strain sequencing project: providing services to taxonomists for standard genome sequencing and annotation.</title>
        <authorList>
            <consortium name="The Broad Institute Genomics Platform"/>
            <consortium name="The Broad Institute Genome Sequencing Center for Infectious Disease"/>
            <person name="Wu L."/>
            <person name="Ma J."/>
        </authorList>
    </citation>
    <scope>NUCLEOTIDE SEQUENCE [LARGE SCALE GENOMIC DNA]</scope>
    <source>
        <strain evidence="4">NBRC 110044</strain>
    </source>
</reference>
<comment type="similarity">
    <text evidence="1">Belongs to the CpoB family.</text>
</comment>
<feature type="domain" description="YbgF trimerisation" evidence="2">
    <location>
        <begin position="46"/>
        <end position="115"/>
    </location>
</feature>
<keyword evidence="1" id="KW-0131">Cell cycle</keyword>
<organism evidence="3 4">
    <name type="scientific">Chitinimonas prasina</name>
    <dbReference type="NCBI Taxonomy" id="1434937"/>
    <lineage>
        <taxon>Bacteria</taxon>
        <taxon>Pseudomonadati</taxon>
        <taxon>Pseudomonadota</taxon>
        <taxon>Betaproteobacteria</taxon>
        <taxon>Neisseriales</taxon>
        <taxon>Chitinibacteraceae</taxon>
        <taxon>Chitinimonas</taxon>
    </lineage>
</organism>
<dbReference type="Gene3D" id="1.25.40.10">
    <property type="entry name" value="Tetratricopeptide repeat domain"/>
    <property type="match status" value="1"/>
</dbReference>
<dbReference type="HAMAP" id="MF_02066">
    <property type="entry name" value="CpoB"/>
    <property type="match status" value="1"/>
</dbReference>
<dbReference type="RefSeq" id="WP_284195413.1">
    <property type="nucleotide sequence ID" value="NZ_BSOG01000001.1"/>
</dbReference>
<evidence type="ECO:0000313" key="3">
    <source>
        <dbReference type="EMBL" id="GLR12284.1"/>
    </source>
</evidence>
<gene>
    <name evidence="1" type="primary">cpoB</name>
    <name evidence="3" type="ORF">GCM10007907_10740</name>
</gene>
<keyword evidence="1" id="KW-0732">Signal</keyword>
<comment type="caution">
    <text evidence="3">The sequence shown here is derived from an EMBL/GenBank/DDBJ whole genome shotgun (WGS) entry which is preliminary data.</text>
</comment>
<feature type="coiled-coil region" evidence="1">
    <location>
        <begin position="29"/>
        <end position="81"/>
    </location>
</feature>